<evidence type="ECO:0000256" key="1">
    <source>
        <dbReference type="SAM" id="MobiDB-lite"/>
    </source>
</evidence>
<feature type="region of interest" description="Disordered" evidence="1">
    <location>
        <begin position="494"/>
        <end position="522"/>
    </location>
</feature>
<feature type="compositionally biased region" description="Low complexity" evidence="1">
    <location>
        <begin position="325"/>
        <end position="334"/>
    </location>
</feature>
<accession>A0A8I2IMX3</accession>
<comment type="caution">
    <text evidence="2">The sequence shown here is derived from an EMBL/GenBank/DDBJ whole genome shotgun (WGS) entry which is preliminary data.</text>
</comment>
<sequence length="522" mass="58917">MEIKKLTSSQNKSLPIFENKKSFSNNINEINNTGQEALFPVKEKCINKIYDIPGDNKGLHPSNQDLQANIVKSLLSEKYPDISLEMITKTQNLGADGYLEEKELQYISKNIFVVLTLLTDEEIKKSNILDCMAKLIKKVNNSSGKDTKQMVKSLKEVFEAMPFNNIWSERNIDDLSQRFFNKYVKPKAKEKLTSLLTEKTIEKFPIDKLFVNFLFNTKNELIMEAKNQLKKHKSDGSVDKHLQLDIIFSGVEQYLETMKELTVSIKTDDETENTAAPNPDKKTKPEDSVDGGNESISDDNKEAPSPPTKPITVNFNNIYNVMQGTANTNTNTNTNDKHVDPKEQQVEGNNQENGQVASQQMIDDMALDGMNKKPAIDFNVLLGIKDAAKETKPNVDPIRQEALLESRPLLVRKSNTIAQEQLNYSAPSRQETTFSPNTYQKDKNNRWVLKEQKDQKAVTLSANGALTRNLSDKAIYQGDREAVKTVVDTYSHIPNTGKPVTLTERGALTRDQSKKDAYTTPE</sequence>
<feature type="compositionally biased region" description="Basic and acidic residues" evidence="1">
    <location>
        <begin position="335"/>
        <end position="345"/>
    </location>
</feature>
<proteinExistence type="predicted"/>
<evidence type="ECO:0000313" key="3">
    <source>
        <dbReference type="Proteomes" id="UP000674270"/>
    </source>
</evidence>
<organism evidence="2 3">
    <name type="scientific">Providencia huaxiensis</name>
    <dbReference type="NCBI Taxonomy" id="2027290"/>
    <lineage>
        <taxon>Bacteria</taxon>
        <taxon>Pseudomonadati</taxon>
        <taxon>Pseudomonadota</taxon>
        <taxon>Gammaproteobacteria</taxon>
        <taxon>Enterobacterales</taxon>
        <taxon>Morganellaceae</taxon>
        <taxon>Providencia</taxon>
    </lineage>
</organism>
<feature type="compositionally biased region" description="Basic and acidic residues" evidence="1">
    <location>
        <begin position="507"/>
        <end position="522"/>
    </location>
</feature>
<dbReference type="RefSeq" id="WP_210848620.1">
    <property type="nucleotide sequence ID" value="NZ_JAGKLY010000005.1"/>
</dbReference>
<gene>
    <name evidence="2" type="ORF">J7T18_13255</name>
</gene>
<protein>
    <submittedName>
        <fullName evidence="2">Uncharacterized protein</fullName>
    </submittedName>
</protein>
<reference evidence="2" key="1">
    <citation type="submission" date="2021-03" db="EMBL/GenBank/DDBJ databases">
        <authorList>
            <person name="Stanton E."/>
        </authorList>
    </citation>
    <scope>NUCLEOTIDE SEQUENCE</scope>
    <source>
        <strain evidence="2">2020EL-00113</strain>
    </source>
</reference>
<feature type="compositionally biased region" description="Polar residues" evidence="1">
    <location>
        <begin position="311"/>
        <end position="324"/>
    </location>
</feature>
<name>A0A8I2IMX3_9GAMM</name>
<feature type="region of interest" description="Disordered" evidence="1">
    <location>
        <begin position="266"/>
        <end position="354"/>
    </location>
</feature>
<evidence type="ECO:0000313" key="2">
    <source>
        <dbReference type="EMBL" id="MBQ0269265.1"/>
    </source>
</evidence>
<dbReference type="EMBL" id="JAGKLY010000005">
    <property type="protein sequence ID" value="MBQ0269265.1"/>
    <property type="molecule type" value="Genomic_DNA"/>
</dbReference>
<dbReference type="AlphaFoldDB" id="A0A8I2IMX3"/>
<dbReference type="Proteomes" id="UP000674270">
    <property type="component" value="Unassembled WGS sequence"/>
</dbReference>